<organism evidence="1 2">
    <name type="scientific">Vibrio caribbeanicus ATCC BAA-2122</name>
    <dbReference type="NCBI Taxonomy" id="796620"/>
    <lineage>
        <taxon>Bacteria</taxon>
        <taxon>Pseudomonadati</taxon>
        <taxon>Pseudomonadota</taxon>
        <taxon>Gammaproteobacteria</taxon>
        <taxon>Vibrionales</taxon>
        <taxon>Vibrionaceae</taxon>
        <taxon>Vibrio</taxon>
    </lineage>
</organism>
<comment type="caution">
    <text evidence="1">The sequence shown here is derived from an EMBL/GenBank/DDBJ whole genome shotgun (WGS) entry which is preliminary data.</text>
</comment>
<dbReference type="Pfam" id="PF06097">
    <property type="entry name" value="DUF945"/>
    <property type="match status" value="1"/>
</dbReference>
<evidence type="ECO:0008006" key="3">
    <source>
        <dbReference type="Google" id="ProtNLM"/>
    </source>
</evidence>
<accession>E3BKW9</accession>
<dbReference type="STRING" id="796620.VIBC2010_12129"/>
<dbReference type="AlphaFoldDB" id="E3BKW9"/>
<gene>
    <name evidence="1" type="ORF">VIBC2010_12129</name>
</gene>
<evidence type="ECO:0000313" key="2">
    <source>
        <dbReference type="Proteomes" id="UP000002943"/>
    </source>
</evidence>
<keyword evidence="2" id="KW-1185">Reference proteome</keyword>
<proteinExistence type="predicted"/>
<dbReference type="EMBL" id="AEIU01000075">
    <property type="protein sequence ID" value="EFP96313.1"/>
    <property type="molecule type" value="Genomic_DNA"/>
</dbReference>
<dbReference type="Proteomes" id="UP000002943">
    <property type="component" value="Unassembled WGS sequence"/>
</dbReference>
<dbReference type="RefSeq" id="WP_009601696.1">
    <property type="nucleotide sequence ID" value="NZ_AEIU01000075.1"/>
</dbReference>
<sequence length="419" mass="46775">MNIKQIGAIGGAIALILCWPFVVGHMAQLSIERSIAQLINENTRAEVIKYDRGYLSSKVKIRLSVIKKDLKDEFIAGGFPTEFTFDTLLKHGFVSIQGTSKIEELPELLMLKTDTYLSGNTDFDLMVNEWKSSELNDKASFTIASSELKGRVNIDGGIKYKLRIPYLNIESLSDQSASFSDIDFEGNGKKLNSVWIGDHILKTGKINFSRDSDSAHFKWNDSRYEFSSKLDDENSRVITRHVVELNNIETEEGRVEHILFDFELGDMDSTAFDQLINFYRDGEQSKTASAVEKIKPYIEQLFSRGFYMSLNSLVVDISDNSKVNASIKLSIPEGTDGVSDNPTVFIPKLTGTASSQLTQGFSKQFPLIQQGVNQAKQNGLVSEVDDSYIIDAEINNGNLDFSTGQKLPLMSLLIPLITQ</sequence>
<name>E3BKW9_9VIBR</name>
<dbReference type="InterPro" id="IPR010352">
    <property type="entry name" value="DUF945"/>
</dbReference>
<evidence type="ECO:0000313" key="1">
    <source>
        <dbReference type="EMBL" id="EFP96313.1"/>
    </source>
</evidence>
<dbReference type="OrthoDB" id="5915128at2"/>
<reference evidence="1 2" key="1">
    <citation type="journal article" date="2012" name="Int. J. Syst. Evol. Microbiol.">
        <title>Vibrio caribbeanicus sp. nov., isolated from the marine sponge Scleritoderma cyanea.</title>
        <authorList>
            <person name="Hoffmann M."/>
            <person name="Monday S.R."/>
            <person name="Allard M.W."/>
            <person name="Strain E.A."/>
            <person name="Whittaker P."/>
            <person name="Naum M."/>
            <person name="McCarthy P.J."/>
            <person name="Lopez J.V."/>
            <person name="Fischer M."/>
            <person name="Brown E.W."/>
        </authorList>
    </citation>
    <scope>NUCLEOTIDE SEQUENCE [LARGE SCALE GENOMIC DNA]</scope>
    <source>
        <strain evidence="1 2">ATCC BAA-2122</strain>
    </source>
</reference>
<protein>
    <recommendedName>
        <fullName evidence="3">DUF945 domain-containing protein</fullName>
    </recommendedName>
</protein>
<dbReference type="eggNOG" id="COG5339">
    <property type="taxonomic scope" value="Bacteria"/>
</dbReference>